<dbReference type="EMBL" id="JAODUP010000241">
    <property type="protein sequence ID" value="KAK2155405.1"/>
    <property type="molecule type" value="Genomic_DNA"/>
</dbReference>
<proteinExistence type="predicted"/>
<feature type="region of interest" description="Disordered" evidence="1">
    <location>
        <begin position="110"/>
        <end position="129"/>
    </location>
</feature>
<keyword evidence="3" id="KW-1185">Reference proteome</keyword>
<reference evidence="2" key="1">
    <citation type="journal article" date="2023" name="Mol. Biol. Evol.">
        <title>Third-Generation Sequencing Reveals the Adaptive Role of the Epigenome in Three Deep-Sea Polychaetes.</title>
        <authorList>
            <person name="Perez M."/>
            <person name="Aroh O."/>
            <person name="Sun Y."/>
            <person name="Lan Y."/>
            <person name="Juniper S.K."/>
            <person name="Young C.R."/>
            <person name="Angers B."/>
            <person name="Qian P.Y."/>
        </authorList>
    </citation>
    <scope>NUCLEOTIDE SEQUENCE</scope>
    <source>
        <strain evidence="2">P08H-3</strain>
    </source>
</reference>
<dbReference type="Proteomes" id="UP001208570">
    <property type="component" value="Unassembled WGS sequence"/>
</dbReference>
<evidence type="ECO:0000313" key="2">
    <source>
        <dbReference type="EMBL" id="KAK2155405.1"/>
    </source>
</evidence>
<organism evidence="2 3">
    <name type="scientific">Paralvinella palmiformis</name>
    <dbReference type="NCBI Taxonomy" id="53620"/>
    <lineage>
        <taxon>Eukaryota</taxon>
        <taxon>Metazoa</taxon>
        <taxon>Spiralia</taxon>
        <taxon>Lophotrochozoa</taxon>
        <taxon>Annelida</taxon>
        <taxon>Polychaeta</taxon>
        <taxon>Sedentaria</taxon>
        <taxon>Canalipalpata</taxon>
        <taxon>Terebellida</taxon>
        <taxon>Terebelliformia</taxon>
        <taxon>Alvinellidae</taxon>
        <taxon>Paralvinella</taxon>
    </lineage>
</organism>
<comment type="caution">
    <text evidence="2">The sequence shown here is derived from an EMBL/GenBank/DDBJ whole genome shotgun (WGS) entry which is preliminary data.</text>
</comment>
<name>A0AAD9JMX3_9ANNE</name>
<evidence type="ECO:0000313" key="3">
    <source>
        <dbReference type="Proteomes" id="UP001208570"/>
    </source>
</evidence>
<evidence type="ECO:0000256" key="1">
    <source>
        <dbReference type="SAM" id="MobiDB-lite"/>
    </source>
</evidence>
<gene>
    <name evidence="2" type="ORF">LSH36_241g04000</name>
</gene>
<dbReference type="AlphaFoldDB" id="A0AAD9JMX3"/>
<accession>A0AAD9JMX3</accession>
<protein>
    <submittedName>
        <fullName evidence="2">Uncharacterized protein</fullName>
    </submittedName>
</protein>
<sequence>MEPKYPEGGHCQSPLHARESLTSPLFLIKSLDTAAPFNVVSYPRCCELRNLSLEMFRRLSGVGPVTLGTKYQIPRAIIPLVNGSFPVSTDENGGDEPDSCNVQPYLFEPKVDESAIEDESTDSLVTDSR</sequence>